<sequence>MRILITPDSFKGTYSSPEVAAAVGTGVAAAGATPVPLPVADGGEGTFTALCQTLRAQIVEVPSRNPWGVPLTAGIGMTPDGTAIVELAQASGITVPHDGPRDPVAASTYGTGMLISAAVHYGARKILVAAGGSATTDGGAGAVQAIEDGGGLGDASIVVLSDVTTTFTDAAKIFGPQKGADPAMVELLTARLQEQAREFPQDPTGVARTGAAGGFSGGLWAHYGAELVSGADYILDAIAFDTRLREADAVVVGEGRLDSQTGEGKIIEAILRRVRRDERELPVIAIVGSVSEDLGAYAENFAQIIVATDDAAMARAGRTLVGTLQSWAASSPTAGGVTI</sequence>
<evidence type="ECO:0000256" key="2">
    <source>
        <dbReference type="ARBA" id="ARBA00022679"/>
    </source>
</evidence>
<dbReference type="Gene3D" id="3.90.1510.10">
    <property type="entry name" value="Glycerate kinase, domain 2"/>
    <property type="match status" value="2"/>
</dbReference>
<dbReference type="PANTHER" id="PTHR21599:SF0">
    <property type="entry name" value="GLYCERATE KINASE"/>
    <property type="match status" value="1"/>
</dbReference>
<dbReference type="InterPro" id="IPR004381">
    <property type="entry name" value="Glycerate_kinase"/>
</dbReference>
<evidence type="ECO:0000313" key="6">
    <source>
        <dbReference type="Proteomes" id="UP000011723"/>
    </source>
</evidence>
<dbReference type="KEGG" id="chn:A605_00740"/>
<dbReference type="SUPFAM" id="SSF110738">
    <property type="entry name" value="Glycerate kinase I"/>
    <property type="match status" value="1"/>
</dbReference>
<evidence type="ECO:0000256" key="3">
    <source>
        <dbReference type="ARBA" id="ARBA00022777"/>
    </source>
</evidence>
<accession>M1MTY4</accession>
<dbReference type="HOGENOM" id="CLU_028255_0_0_11"/>
<comment type="similarity">
    <text evidence="1 4">Belongs to the glycerate kinase type-1 family.</text>
</comment>
<evidence type="ECO:0000256" key="1">
    <source>
        <dbReference type="ARBA" id="ARBA00006284"/>
    </source>
</evidence>
<dbReference type="InterPro" id="IPR018193">
    <property type="entry name" value="Glyc_kinase_flavodox-like_fold"/>
</dbReference>
<evidence type="ECO:0000256" key="4">
    <source>
        <dbReference type="PIRNR" id="PIRNR006078"/>
    </source>
</evidence>
<dbReference type="PATRIC" id="fig|1121362.3.peg.140"/>
<proteinExistence type="inferred from homology"/>
<dbReference type="Proteomes" id="UP000011723">
    <property type="component" value="Chromosome"/>
</dbReference>
<organism evidence="5 6">
    <name type="scientific">Corynebacterium halotolerans YIM 70093 = DSM 44683</name>
    <dbReference type="NCBI Taxonomy" id="1121362"/>
    <lineage>
        <taxon>Bacteria</taxon>
        <taxon>Bacillati</taxon>
        <taxon>Actinomycetota</taxon>
        <taxon>Actinomycetes</taxon>
        <taxon>Mycobacteriales</taxon>
        <taxon>Corynebacteriaceae</taxon>
        <taxon>Corynebacterium</taxon>
    </lineage>
</organism>
<keyword evidence="6" id="KW-1185">Reference proteome</keyword>
<keyword evidence="3 4" id="KW-0418">Kinase</keyword>
<dbReference type="Pfam" id="PF02595">
    <property type="entry name" value="Gly_kinase"/>
    <property type="match status" value="2"/>
</dbReference>
<dbReference type="OrthoDB" id="9774290at2"/>
<keyword evidence="2 4" id="KW-0808">Transferase</keyword>
<protein>
    <submittedName>
        <fullName evidence="5">Glycerate kinase</fullName>
    </submittedName>
</protein>
<dbReference type="InterPro" id="IPR018197">
    <property type="entry name" value="Glycerate_kinase_RE-like"/>
</dbReference>
<dbReference type="GO" id="GO:0008887">
    <property type="term" value="F:glycerate kinase activity"/>
    <property type="evidence" value="ECO:0007669"/>
    <property type="project" value="UniProtKB-UniRule"/>
</dbReference>
<gene>
    <name evidence="5" type="ORF">A605_00740</name>
</gene>
<dbReference type="GO" id="GO:0031388">
    <property type="term" value="P:organic acid phosphorylation"/>
    <property type="evidence" value="ECO:0007669"/>
    <property type="project" value="UniProtKB-UniRule"/>
</dbReference>
<dbReference type="eggNOG" id="COG1929">
    <property type="taxonomic scope" value="Bacteria"/>
</dbReference>
<dbReference type="AlphaFoldDB" id="M1MTY4"/>
<reference evidence="5 6" key="1">
    <citation type="journal article" date="2012" name="Stand. Genomic Sci.">
        <title>Genome sequence of the halotolerant bacterium Corynebacterium halotolerans type strain YIM 70093(T) (= DSM 44683(T)).</title>
        <authorList>
            <person name="Ruckert C."/>
            <person name="Albersmeier A."/>
            <person name="Al-Dilaimi A."/>
            <person name="Niehaus K."/>
            <person name="Szczepanowski R."/>
            <person name="Kalinowski J."/>
        </authorList>
    </citation>
    <scope>NUCLEOTIDE SEQUENCE [LARGE SCALE GENOMIC DNA]</scope>
    <source>
        <strain evidence="5">YIM 70093</strain>
    </source>
</reference>
<dbReference type="RefSeq" id="WP_015399588.1">
    <property type="nucleotide sequence ID" value="NC_020302.1"/>
</dbReference>
<evidence type="ECO:0000313" key="5">
    <source>
        <dbReference type="EMBL" id="AGF71164.1"/>
    </source>
</evidence>
<name>M1MTY4_9CORY</name>
<dbReference type="PANTHER" id="PTHR21599">
    <property type="entry name" value="GLYCERATE KINASE"/>
    <property type="match status" value="1"/>
</dbReference>
<dbReference type="STRING" id="1121362.A605_00740"/>
<dbReference type="PIRSF" id="PIRSF006078">
    <property type="entry name" value="GlxK"/>
    <property type="match status" value="1"/>
</dbReference>
<dbReference type="Gene3D" id="3.40.50.10350">
    <property type="entry name" value="Glycerate kinase, domain 1"/>
    <property type="match status" value="2"/>
</dbReference>
<dbReference type="EMBL" id="CP003697">
    <property type="protein sequence ID" value="AGF71164.1"/>
    <property type="molecule type" value="Genomic_DNA"/>
</dbReference>
<dbReference type="InterPro" id="IPR036129">
    <property type="entry name" value="Glycerate_kinase_sf"/>
</dbReference>